<dbReference type="PANTHER" id="PTHR20994">
    <property type="entry name" value="ER MEMBRANE PROTEIN COMPLEX SUBUNIT 6"/>
    <property type="match status" value="1"/>
</dbReference>
<comment type="subcellular location">
    <subcellularLocation>
        <location evidence="1">Endoplasmic reticulum membrane</location>
        <topology evidence="1">Multi-pass membrane protein</topology>
    </subcellularLocation>
</comment>
<keyword evidence="6 8" id="KW-1133">Transmembrane helix</keyword>
<dbReference type="InterPro" id="IPR029008">
    <property type="entry name" value="EMC6-like"/>
</dbReference>
<evidence type="ECO:0000256" key="4">
    <source>
        <dbReference type="ARBA" id="ARBA00022692"/>
    </source>
</evidence>
<evidence type="ECO:0000256" key="5">
    <source>
        <dbReference type="ARBA" id="ARBA00022824"/>
    </source>
</evidence>
<keyword evidence="7 8" id="KW-0472">Membrane</keyword>
<evidence type="ECO:0000313" key="10">
    <source>
        <dbReference type="Proteomes" id="UP000444721"/>
    </source>
</evidence>
<keyword evidence="4 8" id="KW-0812">Transmembrane</keyword>
<dbReference type="GO" id="GO:0072546">
    <property type="term" value="C:EMC complex"/>
    <property type="evidence" value="ECO:0007669"/>
    <property type="project" value="InterPro"/>
</dbReference>
<proteinExistence type="inferred from homology"/>
<evidence type="ECO:0000256" key="1">
    <source>
        <dbReference type="ARBA" id="ARBA00004477"/>
    </source>
</evidence>
<dbReference type="GO" id="GO:0034975">
    <property type="term" value="P:protein folding in endoplasmic reticulum"/>
    <property type="evidence" value="ECO:0007669"/>
    <property type="project" value="TreeGrafter"/>
</dbReference>
<keyword evidence="5" id="KW-0256">Endoplasmic reticulum</keyword>
<dbReference type="VEuPathDB" id="AmoebaDB:FDP41_013481"/>
<accession>A0A6A5BSV9</accession>
<feature type="transmembrane region" description="Helical" evidence="8">
    <location>
        <begin position="53"/>
        <end position="73"/>
    </location>
</feature>
<evidence type="ECO:0000256" key="2">
    <source>
        <dbReference type="ARBA" id="ARBA00009436"/>
    </source>
</evidence>
<dbReference type="Pfam" id="PF07019">
    <property type="entry name" value="EMC6"/>
    <property type="match status" value="1"/>
</dbReference>
<dbReference type="AlphaFoldDB" id="A0A6A5BSV9"/>
<evidence type="ECO:0000256" key="8">
    <source>
        <dbReference type="SAM" id="Phobius"/>
    </source>
</evidence>
<sequence length="115" mass="12851">MQQPTSVSSSSDPKIAWDKVAHNDNIVYKCKIFISLVFGIVAGIFGLTGLSGFLFYVVVSLVISSVLIGFCLPRPYSVESVFPNWTNIIFGGFTQGLLTYILFWTISYDIVYIFF</sequence>
<dbReference type="VEuPathDB" id="AmoebaDB:NF0019120"/>
<dbReference type="Proteomes" id="UP000444721">
    <property type="component" value="Unassembled WGS sequence"/>
</dbReference>
<evidence type="ECO:0000256" key="7">
    <source>
        <dbReference type="ARBA" id="ARBA00023136"/>
    </source>
</evidence>
<reference evidence="9 10" key="1">
    <citation type="journal article" date="2019" name="Sci. Rep.">
        <title>Nanopore sequencing improves the draft genome of the human pathogenic amoeba Naegleria fowleri.</title>
        <authorList>
            <person name="Liechti N."/>
            <person name="Schurch N."/>
            <person name="Bruggmann R."/>
            <person name="Wittwer M."/>
        </authorList>
    </citation>
    <scope>NUCLEOTIDE SEQUENCE [LARGE SCALE GENOMIC DNA]</scope>
    <source>
        <strain evidence="9 10">ATCC 30894</strain>
    </source>
</reference>
<dbReference type="OrthoDB" id="16510at2759"/>
<dbReference type="OMA" id="MKANFEW"/>
<feature type="transmembrane region" description="Helical" evidence="8">
    <location>
        <begin position="85"/>
        <end position="106"/>
    </location>
</feature>
<protein>
    <recommendedName>
        <fullName evidence="3">ER membrane protein complex subunit 6</fullName>
    </recommendedName>
</protein>
<evidence type="ECO:0000256" key="6">
    <source>
        <dbReference type="ARBA" id="ARBA00022989"/>
    </source>
</evidence>
<dbReference type="PANTHER" id="PTHR20994:SF0">
    <property type="entry name" value="ER MEMBRANE PROTEIN COMPLEX SUBUNIT 6"/>
    <property type="match status" value="1"/>
</dbReference>
<name>A0A6A5BSV9_NAEFO</name>
<dbReference type="GO" id="GO:0000045">
    <property type="term" value="P:autophagosome assembly"/>
    <property type="evidence" value="ECO:0007669"/>
    <property type="project" value="TreeGrafter"/>
</dbReference>
<feature type="transmembrane region" description="Helical" evidence="8">
    <location>
        <begin position="26"/>
        <end position="47"/>
    </location>
</feature>
<dbReference type="InterPro" id="IPR008504">
    <property type="entry name" value="Emc6"/>
</dbReference>
<comment type="similarity">
    <text evidence="2">Belongs to the EMC6 family.</text>
</comment>
<dbReference type="GeneID" id="68120696"/>
<dbReference type="EMBL" id="VFQX01000019">
    <property type="protein sequence ID" value="KAF0980267.1"/>
    <property type="molecule type" value="Genomic_DNA"/>
</dbReference>
<gene>
    <name evidence="9" type="ORF">FDP41_013481</name>
</gene>
<organism evidence="9 10">
    <name type="scientific">Naegleria fowleri</name>
    <name type="common">Brain eating amoeba</name>
    <dbReference type="NCBI Taxonomy" id="5763"/>
    <lineage>
        <taxon>Eukaryota</taxon>
        <taxon>Discoba</taxon>
        <taxon>Heterolobosea</taxon>
        <taxon>Tetramitia</taxon>
        <taxon>Eutetramitia</taxon>
        <taxon>Vahlkampfiidae</taxon>
        <taxon>Naegleria</taxon>
    </lineage>
</organism>
<evidence type="ECO:0000313" key="9">
    <source>
        <dbReference type="EMBL" id="KAF0980267.1"/>
    </source>
</evidence>
<keyword evidence="10" id="KW-1185">Reference proteome</keyword>
<dbReference type="RefSeq" id="XP_044564980.1">
    <property type="nucleotide sequence ID" value="XM_044704116.1"/>
</dbReference>
<comment type="caution">
    <text evidence="9">The sequence shown here is derived from an EMBL/GenBank/DDBJ whole genome shotgun (WGS) entry which is preliminary data.</text>
</comment>
<evidence type="ECO:0000256" key="3">
    <source>
        <dbReference type="ARBA" id="ARBA00020827"/>
    </source>
</evidence>